<evidence type="ECO:0000313" key="1">
    <source>
        <dbReference type="EMBL" id="KAE8251860.1"/>
    </source>
</evidence>
<reference evidence="1" key="1">
    <citation type="submission" date="2016-04" db="EMBL/GenBank/DDBJ databases">
        <authorList>
            <person name="Nguyen H.D."/>
            <person name="Samba Siva P."/>
            <person name="Cullis J."/>
            <person name="Levesque C.A."/>
            <person name="Hambleton S."/>
        </authorList>
    </citation>
    <scope>NUCLEOTIDE SEQUENCE</scope>
    <source>
        <strain evidence="1">DAOMC 236416</strain>
    </source>
</reference>
<name>A0A177TF18_9BASI</name>
<proteinExistence type="predicted"/>
<comment type="caution">
    <text evidence="1">The sequence shown here is derived from an EMBL/GenBank/DDBJ whole genome shotgun (WGS) entry which is preliminary data.</text>
</comment>
<dbReference type="AlphaFoldDB" id="A0A177TF18"/>
<dbReference type="Proteomes" id="UP000077521">
    <property type="component" value="Unassembled WGS sequence"/>
</dbReference>
<protein>
    <submittedName>
        <fullName evidence="1">Uncharacterized protein</fullName>
    </submittedName>
</protein>
<reference evidence="1" key="2">
    <citation type="journal article" date="2019" name="IMA Fungus">
        <title>Genome sequencing and comparison of five Tilletia species to identify candidate genes for the detection of regulated species infecting wheat.</title>
        <authorList>
            <person name="Nguyen H.D.T."/>
            <person name="Sultana T."/>
            <person name="Kesanakurti P."/>
            <person name="Hambleton S."/>
        </authorList>
    </citation>
    <scope>NUCLEOTIDE SEQUENCE</scope>
    <source>
        <strain evidence="1">DAOMC 236416</strain>
    </source>
</reference>
<organism evidence="1 2">
    <name type="scientific">Tilletia indica</name>
    <dbReference type="NCBI Taxonomy" id="43049"/>
    <lineage>
        <taxon>Eukaryota</taxon>
        <taxon>Fungi</taxon>
        <taxon>Dikarya</taxon>
        <taxon>Basidiomycota</taxon>
        <taxon>Ustilaginomycotina</taxon>
        <taxon>Exobasidiomycetes</taxon>
        <taxon>Tilletiales</taxon>
        <taxon>Tilletiaceae</taxon>
        <taxon>Tilletia</taxon>
    </lineage>
</organism>
<gene>
    <name evidence="1" type="ORF">A4X13_0g3811</name>
</gene>
<sequence>MRTVNVDIQHLAGYLVGTQHFVPPEYAHHLQHLQNRLMMAMAEPSPATSDVGPTHNDDAHSKIRNDLASAALYPAPTPLPVRSLNIISTPVDNFDLSEPYVYPIPSVLQRGPALSNNDDTYREPLTRTSQFLTTRAPQTTTAVDNHRHLPAFFLAPTARQAAQTASMAALMSLSSDGTIDFTALSLWEQACPEPQAPRPLRTRIRTKPVPALTHLKPALPRYAPDTPDFSAAVHLMKEQLDGVPLREFAKFVDAGCLRSSDPGLQRSFQHLKELYCDRGRAAQMLNAMSVAVHFEICDVWRPGYKCVHTGVRLPFPLFPYNEYPAPEMKYNAKAEDME</sequence>
<keyword evidence="2" id="KW-1185">Reference proteome</keyword>
<dbReference type="EMBL" id="LWDF02000228">
    <property type="protein sequence ID" value="KAE8251860.1"/>
    <property type="molecule type" value="Genomic_DNA"/>
</dbReference>
<evidence type="ECO:0000313" key="2">
    <source>
        <dbReference type="Proteomes" id="UP000077521"/>
    </source>
</evidence>
<accession>A0A177TF18</accession>